<keyword evidence="3" id="KW-1185">Reference proteome</keyword>
<organism evidence="2 3">
    <name type="scientific">Streptomyces caeni</name>
    <dbReference type="NCBI Taxonomy" id="2307231"/>
    <lineage>
        <taxon>Bacteria</taxon>
        <taxon>Bacillati</taxon>
        <taxon>Actinomycetota</taxon>
        <taxon>Actinomycetes</taxon>
        <taxon>Kitasatosporales</taxon>
        <taxon>Streptomycetaceae</taxon>
        <taxon>Streptomyces</taxon>
    </lineage>
</organism>
<dbReference type="Gene3D" id="6.10.140.530">
    <property type="match status" value="1"/>
</dbReference>
<dbReference type="InterPro" id="IPR005114">
    <property type="entry name" value="Helicase_assoc"/>
</dbReference>
<dbReference type="Proteomes" id="UP001597261">
    <property type="component" value="Unassembled WGS sequence"/>
</dbReference>
<feature type="domain" description="Helicase-associated" evidence="1">
    <location>
        <begin position="55"/>
        <end position="110"/>
    </location>
</feature>
<comment type="caution">
    <text evidence="2">The sequence shown here is derived from an EMBL/GenBank/DDBJ whole genome shotgun (WGS) entry which is preliminary data.</text>
</comment>
<dbReference type="RefSeq" id="WP_381092595.1">
    <property type="nucleotide sequence ID" value="NZ_JBHUDX010000168.1"/>
</dbReference>
<evidence type="ECO:0000313" key="3">
    <source>
        <dbReference type="Proteomes" id="UP001597261"/>
    </source>
</evidence>
<protein>
    <submittedName>
        <fullName evidence="2">Helicase associated domain-containing protein</fullName>
    </submittedName>
</protein>
<evidence type="ECO:0000259" key="1">
    <source>
        <dbReference type="Pfam" id="PF03457"/>
    </source>
</evidence>
<reference evidence="3" key="1">
    <citation type="journal article" date="2019" name="Int. J. Syst. Evol. Microbiol.">
        <title>The Global Catalogue of Microorganisms (GCM) 10K type strain sequencing project: providing services to taxonomists for standard genome sequencing and annotation.</title>
        <authorList>
            <consortium name="The Broad Institute Genomics Platform"/>
            <consortium name="The Broad Institute Genome Sequencing Center for Infectious Disease"/>
            <person name="Wu L."/>
            <person name="Ma J."/>
        </authorList>
    </citation>
    <scope>NUCLEOTIDE SEQUENCE [LARGE SCALE GENOMIC DNA]</scope>
    <source>
        <strain evidence="3">CGMCC 1.12470</strain>
    </source>
</reference>
<name>A0ABW4J5A3_9ACTN</name>
<dbReference type="Pfam" id="PF03457">
    <property type="entry name" value="HA"/>
    <property type="match status" value="1"/>
</dbReference>
<evidence type="ECO:0000313" key="2">
    <source>
        <dbReference type="EMBL" id="MFD1663703.1"/>
    </source>
</evidence>
<dbReference type="EMBL" id="JBHUDX010000168">
    <property type="protein sequence ID" value="MFD1663703.1"/>
    <property type="molecule type" value="Genomic_DNA"/>
</dbReference>
<proteinExistence type="predicted"/>
<gene>
    <name evidence="2" type="ORF">ACFSL4_37480</name>
</gene>
<sequence>MPADVRSWIRAQHTAWTHLRPQQQQLLTELGITPGTEDPADQPRRTSRVYPPSPGLDHARAYAALHGHLSPSADTHHDGFPLGRWLVQTRRKARQGRLSPTTTQALRALDPWWNPPWPSIWQRTYQQAKLHQLNGQDHSPAIQRWTEQQRTHGNTLHPSQQELLSAIGIHPG</sequence>
<accession>A0ABW4J5A3</accession>